<dbReference type="InterPro" id="IPR027417">
    <property type="entry name" value="P-loop_NTPase"/>
</dbReference>
<feature type="domain" description="ABC transmembrane type-1" evidence="9">
    <location>
        <begin position="21"/>
        <end position="310"/>
    </location>
</feature>
<keyword evidence="4 10" id="KW-0067">ATP-binding</keyword>
<keyword evidence="11" id="KW-1185">Reference proteome</keyword>
<dbReference type="Pfam" id="PF00664">
    <property type="entry name" value="ABC_membrane"/>
    <property type="match status" value="1"/>
</dbReference>
<evidence type="ECO:0000256" key="1">
    <source>
        <dbReference type="ARBA" id="ARBA00004651"/>
    </source>
</evidence>
<dbReference type="EMBL" id="JAAEDI010000008">
    <property type="protein sequence ID" value="MBR0649830.1"/>
    <property type="molecule type" value="Genomic_DNA"/>
</dbReference>
<evidence type="ECO:0000313" key="10">
    <source>
        <dbReference type="EMBL" id="MBR0649830.1"/>
    </source>
</evidence>
<feature type="transmembrane region" description="Helical" evidence="7">
    <location>
        <begin position="58"/>
        <end position="76"/>
    </location>
</feature>
<name>A0ABS5EFN4_9PROT</name>
<feature type="transmembrane region" description="Helical" evidence="7">
    <location>
        <begin position="142"/>
        <end position="163"/>
    </location>
</feature>
<keyword evidence="6 7" id="KW-0472">Membrane</keyword>
<dbReference type="PROSITE" id="PS00211">
    <property type="entry name" value="ABC_TRANSPORTER_1"/>
    <property type="match status" value="1"/>
</dbReference>
<protein>
    <submittedName>
        <fullName evidence="10">ABC transporter ATP-binding protein</fullName>
    </submittedName>
</protein>
<dbReference type="PROSITE" id="PS50929">
    <property type="entry name" value="ABC_TM1F"/>
    <property type="match status" value="1"/>
</dbReference>
<evidence type="ECO:0000259" key="9">
    <source>
        <dbReference type="PROSITE" id="PS50929"/>
    </source>
</evidence>
<dbReference type="PROSITE" id="PS50893">
    <property type="entry name" value="ABC_TRANSPORTER_2"/>
    <property type="match status" value="1"/>
</dbReference>
<dbReference type="PANTHER" id="PTHR24221">
    <property type="entry name" value="ATP-BINDING CASSETTE SUB-FAMILY B"/>
    <property type="match status" value="1"/>
</dbReference>
<keyword evidence="3" id="KW-0547">Nucleotide-binding</keyword>
<dbReference type="Pfam" id="PF00005">
    <property type="entry name" value="ABC_tran"/>
    <property type="match status" value="1"/>
</dbReference>
<evidence type="ECO:0000256" key="2">
    <source>
        <dbReference type="ARBA" id="ARBA00022692"/>
    </source>
</evidence>
<dbReference type="Gene3D" id="3.40.50.300">
    <property type="entry name" value="P-loop containing nucleotide triphosphate hydrolases"/>
    <property type="match status" value="1"/>
</dbReference>
<accession>A0ABS5EFN4</accession>
<sequence length="598" mass="63373">MKAIRQLLRVAGEEGPAIRRAILWRLAENLCLVLPMAMIFAALLPVLDPARQRLPEWLSGPLAPLWIGLLLLVAYLGQGFCANRAADLGYGAGYRLTARLRARLVDHLARLPVGYLRGRDTGDVTAVLMQDVTAIEIMPGLLLPRFVAAATLPLLGIAAAFAVEPMAGLVLSGALALALLILAACQRMLRGASERRSAAMAKLNGRLLEFVRGIQVVRAFNLATGRLREMDAALAAARDSGRDITMRFVVPASAAPVALALGTGLLLALVSERLVAGSLSAAGALLLLLVAVRLFAPLAEAVDFSAMVRQMEVAIDRVDAILAVPLMAAPNDASLPPDATIRFEDVVFGYGATPVLRGVSFTAEAGAVTAIVGATGAGKTTIARLLAREWDPEAGRITIGGVDLRDLPAARIAELIGVVSQSIVHFSLSLRDNLRIGRPDATEAEMRDALRAARCEDLLARLPEGLDTVLQNAGAALSGGERQRLALARLFLKDSPIVVLDEATSSLDVENERLVQEALAELTRGRTVLVIAHRLWTVRGAAKIVVLEHGTLREQGSHEALRAGGGAYAQLWAALRQAPGWRRIDSDAPPLLLPGAAG</sequence>
<dbReference type="InterPro" id="IPR011527">
    <property type="entry name" value="ABC1_TM_dom"/>
</dbReference>
<evidence type="ECO:0000256" key="5">
    <source>
        <dbReference type="ARBA" id="ARBA00022989"/>
    </source>
</evidence>
<dbReference type="InterPro" id="IPR003439">
    <property type="entry name" value="ABC_transporter-like_ATP-bd"/>
</dbReference>
<evidence type="ECO:0000313" key="11">
    <source>
        <dbReference type="Proteomes" id="UP000698752"/>
    </source>
</evidence>
<comment type="caution">
    <text evidence="10">The sequence shown here is derived from an EMBL/GenBank/DDBJ whole genome shotgun (WGS) entry which is preliminary data.</text>
</comment>
<dbReference type="SUPFAM" id="SSF90123">
    <property type="entry name" value="ABC transporter transmembrane region"/>
    <property type="match status" value="1"/>
</dbReference>
<organism evidence="10 11">
    <name type="scientific">Neoroseomonas terrae</name>
    <dbReference type="NCBI Taxonomy" id="424799"/>
    <lineage>
        <taxon>Bacteria</taxon>
        <taxon>Pseudomonadati</taxon>
        <taxon>Pseudomonadota</taxon>
        <taxon>Alphaproteobacteria</taxon>
        <taxon>Acetobacterales</taxon>
        <taxon>Acetobacteraceae</taxon>
        <taxon>Neoroseomonas</taxon>
    </lineage>
</organism>
<dbReference type="PANTHER" id="PTHR24221:SF654">
    <property type="entry name" value="ATP-BINDING CASSETTE SUB-FAMILY B MEMBER 6"/>
    <property type="match status" value="1"/>
</dbReference>
<feature type="transmembrane region" description="Helical" evidence="7">
    <location>
        <begin position="248"/>
        <end position="269"/>
    </location>
</feature>
<dbReference type="InterPro" id="IPR036640">
    <property type="entry name" value="ABC1_TM_sf"/>
</dbReference>
<dbReference type="SMART" id="SM00382">
    <property type="entry name" value="AAA"/>
    <property type="match status" value="1"/>
</dbReference>
<evidence type="ECO:0000256" key="4">
    <source>
        <dbReference type="ARBA" id="ARBA00022840"/>
    </source>
</evidence>
<dbReference type="InterPro" id="IPR017871">
    <property type="entry name" value="ABC_transporter-like_CS"/>
</dbReference>
<keyword evidence="2 7" id="KW-0812">Transmembrane</keyword>
<dbReference type="RefSeq" id="WP_211868093.1">
    <property type="nucleotide sequence ID" value="NZ_JAAEDI010000008.1"/>
</dbReference>
<dbReference type="InterPro" id="IPR003593">
    <property type="entry name" value="AAA+_ATPase"/>
</dbReference>
<evidence type="ECO:0000256" key="3">
    <source>
        <dbReference type="ARBA" id="ARBA00022741"/>
    </source>
</evidence>
<feature type="transmembrane region" description="Helical" evidence="7">
    <location>
        <begin position="26"/>
        <end position="46"/>
    </location>
</feature>
<dbReference type="Proteomes" id="UP000698752">
    <property type="component" value="Unassembled WGS sequence"/>
</dbReference>
<evidence type="ECO:0000256" key="7">
    <source>
        <dbReference type="SAM" id="Phobius"/>
    </source>
</evidence>
<feature type="transmembrane region" description="Helical" evidence="7">
    <location>
        <begin position="169"/>
        <end position="189"/>
    </location>
</feature>
<keyword evidence="5 7" id="KW-1133">Transmembrane helix</keyword>
<feature type="transmembrane region" description="Helical" evidence="7">
    <location>
        <begin position="275"/>
        <end position="296"/>
    </location>
</feature>
<dbReference type="InterPro" id="IPR039421">
    <property type="entry name" value="Type_1_exporter"/>
</dbReference>
<dbReference type="Gene3D" id="1.20.1560.10">
    <property type="entry name" value="ABC transporter type 1, transmembrane domain"/>
    <property type="match status" value="1"/>
</dbReference>
<reference evidence="11" key="1">
    <citation type="journal article" date="2021" name="Syst. Appl. Microbiol.">
        <title>Roseomonas hellenica sp. nov., isolated from roots of wild-growing Alkanna tinctoria.</title>
        <authorList>
            <person name="Rat A."/>
            <person name="Naranjo H.D."/>
            <person name="Lebbe L."/>
            <person name="Cnockaert M."/>
            <person name="Krigas N."/>
            <person name="Grigoriadou K."/>
            <person name="Maloupa E."/>
            <person name="Willems A."/>
        </authorList>
    </citation>
    <scope>NUCLEOTIDE SEQUENCE [LARGE SCALE GENOMIC DNA]</scope>
    <source>
        <strain evidence="11">LMG 31159</strain>
    </source>
</reference>
<feature type="domain" description="ABC transporter" evidence="8">
    <location>
        <begin position="341"/>
        <end position="574"/>
    </location>
</feature>
<evidence type="ECO:0000259" key="8">
    <source>
        <dbReference type="PROSITE" id="PS50893"/>
    </source>
</evidence>
<dbReference type="SUPFAM" id="SSF52540">
    <property type="entry name" value="P-loop containing nucleoside triphosphate hydrolases"/>
    <property type="match status" value="1"/>
</dbReference>
<gene>
    <name evidence="10" type="ORF">GXW78_09160</name>
</gene>
<proteinExistence type="predicted"/>
<comment type="subcellular location">
    <subcellularLocation>
        <location evidence="1">Cell membrane</location>
        <topology evidence="1">Multi-pass membrane protein</topology>
    </subcellularLocation>
</comment>
<evidence type="ECO:0000256" key="6">
    <source>
        <dbReference type="ARBA" id="ARBA00023136"/>
    </source>
</evidence>
<dbReference type="GO" id="GO:0005524">
    <property type="term" value="F:ATP binding"/>
    <property type="evidence" value="ECO:0007669"/>
    <property type="project" value="UniProtKB-KW"/>
</dbReference>